<dbReference type="OrthoDB" id="6882337at2"/>
<gene>
    <name evidence="1" type="ORF">EPZ47_30020</name>
</gene>
<geneLocation type="plasmid" evidence="2">
    <name>p11k1</name>
</geneLocation>
<evidence type="ECO:0000313" key="1">
    <source>
        <dbReference type="EMBL" id="QBZ92930.1"/>
    </source>
</evidence>
<protein>
    <submittedName>
        <fullName evidence="1">Uncharacterized protein</fullName>
    </submittedName>
</protein>
<reference evidence="1 2" key="1">
    <citation type="journal article" date="2019" name="Front. Microbiol.">
        <title>In silico and Genetic Analyses of Cyclic Lipopeptide Synthetic Gene Clusters in Pseudomonas sp. 11K1.</title>
        <authorList>
            <person name="Zhao H."/>
            <person name="Liu Y.P."/>
            <person name="Zhang L.Q."/>
        </authorList>
    </citation>
    <scope>NUCLEOTIDE SEQUENCE [LARGE SCALE GENOMIC DNA]</scope>
    <source>
        <strain evidence="1 2">11K1</strain>
        <plasmid evidence="2">p11k1</plasmid>
    </source>
</reference>
<name>A0A4P7PQW9_9PSED</name>
<evidence type="ECO:0000313" key="2">
    <source>
        <dbReference type="Proteomes" id="UP000296468"/>
    </source>
</evidence>
<dbReference type="AlphaFoldDB" id="A0A4P7PQW9"/>
<sequence length="127" mass="14394">MQTLDELRLRPPVTADEMVRIEGSRSTYRLIEEVINSLAEAELKKDQGFLEKLGRQLGLVRSQPNWEGWNGWGAGRQLKCAALQHAGWTYDESHHPYGEAACAYEKVRQVLLSPECGSAEDLLKRLQ</sequence>
<dbReference type="Proteomes" id="UP000296468">
    <property type="component" value="Plasmid p11K1"/>
</dbReference>
<accession>A0A4P7PQW9</accession>
<dbReference type="KEGG" id="pvk:EPZ47_30020"/>
<dbReference type="EMBL" id="CP035089">
    <property type="protein sequence ID" value="QBZ92930.1"/>
    <property type="molecule type" value="Genomic_DNA"/>
</dbReference>
<organism evidence="1 2">
    <name type="scientific">Pseudomonas viciae</name>
    <dbReference type="NCBI Taxonomy" id="2505979"/>
    <lineage>
        <taxon>Bacteria</taxon>
        <taxon>Pseudomonadati</taxon>
        <taxon>Pseudomonadota</taxon>
        <taxon>Gammaproteobacteria</taxon>
        <taxon>Pseudomonadales</taxon>
        <taxon>Pseudomonadaceae</taxon>
        <taxon>Pseudomonas</taxon>
    </lineage>
</organism>
<proteinExistence type="predicted"/>
<keyword evidence="1" id="KW-0614">Plasmid</keyword>
<dbReference type="RefSeq" id="WP_135848107.1">
    <property type="nucleotide sequence ID" value="NZ_CP035089.1"/>
</dbReference>